<gene>
    <name evidence="2" type="ORF">NDU88_007016</name>
</gene>
<dbReference type="EMBL" id="JANPWB010000014">
    <property type="protein sequence ID" value="KAJ1101955.1"/>
    <property type="molecule type" value="Genomic_DNA"/>
</dbReference>
<dbReference type="AlphaFoldDB" id="A0AAV7MDX7"/>
<evidence type="ECO:0000313" key="3">
    <source>
        <dbReference type="Proteomes" id="UP001066276"/>
    </source>
</evidence>
<reference evidence="2" key="1">
    <citation type="journal article" date="2022" name="bioRxiv">
        <title>Sequencing and chromosome-scale assembly of the giantPleurodeles waltlgenome.</title>
        <authorList>
            <person name="Brown T."/>
            <person name="Elewa A."/>
            <person name="Iarovenko S."/>
            <person name="Subramanian E."/>
            <person name="Araus A.J."/>
            <person name="Petzold A."/>
            <person name="Susuki M."/>
            <person name="Suzuki K.-i.T."/>
            <person name="Hayashi T."/>
            <person name="Toyoda A."/>
            <person name="Oliveira C."/>
            <person name="Osipova E."/>
            <person name="Leigh N.D."/>
            <person name="Simon A."/>
            <person name="Yun M.H."/>
        </authorList>
    </citation>
    <scope>NUCLEOTIDE SEQUENCE</scope>
    <source>
        <strain evidence="2">20211129_DDA</strain>
        <tissue evidence="2">Liver</tissue>
    </source>
</reference>
<keyword evidence="3" id="KW-1185">Reference proteome</keyword>
<organism evidence="2 3">
    <name type="scientific">Pleurodeles waltl</name>
    <name type="common">Iberian ribbed newt</name>
    <dbReference type="NCBI Taxonomy" id="8319"/>
    <lineage>
        <taxon>Eukaryota</taxon>
        <taxon>Metazoa</taxon>
        <taxon>Chordata</taxon>
        <taxon>Craniata</taxon>
        <taxon>Vertebrata</taxon>
        <taxon>Euteleostomi</taxon>
        <taxon>Amphibia</taxon>
        <taxon>Batrachia</taxon>
        <taxon>Caudata</taxon>
        <taxon>Salamandroidea</taxon>
        <taxon>Salamandridae</taxon>
        <taxon>Pleurodelinae</taxon>
        <taxon>Pleurodeles</taxon>
    </lineage>
</organism>
<accession>A0AAV7MDX7</accession>
<evidence type="ECO:0000256" key="1">
    <source>
        <dbReference type="SAM" id="MobiDB-lite"/>
    </source>
</evidence>
<dbReference type="Proteomes" id="UP001066276">
    <property type="component" value="Chromosome 10"/>
</dbReference>
<comment type="caution">
    <text evidence="2">The sequence shown here is derived from an EMBL/GenBank/DDBJ whole genome shotgun (WGS) entry which is preliminary data.</text>
</comment>
<sequence>MAEKRSQTEELLEALILRMDAMDQAIAILKAQTSSSGVVASSNEDVPQRAGIPSSEVIPLAPKRMRGQRKGKGTEGRRTEVTPAQVGNSVNIASMRPEVSTALVVDAGHAERGGGGRVRRQSKLWALWYLHKTQLRGKTLRRPLSGIL</sequence>
<feature type="region of interest" description="Disordered" evidence="1">
    <location>
        <begin position="39"/>
        <end position="82"/>
    </location>
</feature>
<proteinExistence type="predicted"/>
<evidence type="ECO:0000313" key="2">
    <source>
        <dbReference type="EMBL" id="KAJ1101955.1"/>
    </source>
</evidence>
<name>A0AAV7MDX7_PLEWA</name>
<protein>
    <submittedName>
        <fullName evidence="2">Uncharacterized protein</fullName>
    </submittedName>
</protein>